<dbReference type="Proteomes" id="UP001144323">
    <property type="component" value="Unassembled WGS sequence"/>
</dbReference>
<accession>A0A9W6LT41</accession>
<sequence>MSLHTTLPPAADWLVPPAARWLGFAGLIPFVAGALATLPVSGALRPWGLPLLLDYGAIILSFMGGVHWGAAMMRDDAETGPLARSVASALIGLPAALVGGAAGLLLLAAGFLGLLIYDEQETRVGRLPGWYPHLRRPLTAIVTVSLLVGAAAQLW</sequence>
<keyword evidence="1" id="KW-1133">Transmembrane helix</keyword>
<gene>
    <name evidence="2" type="ORF">LMG27198_33320</name>
</gene>
<evidence type="ECO:0000313" key="2">
    <source>
        <dbReference type="EMBL" id="GLI94340.1"/>
    </source>
</evidence>
<name>A0A9W6LT41_9HYPH</name>
<dbReference type="AlphaFoldDB" id="A0A9W6LT41"/>
<feature type="transmembrane region" description="Helical" evidence="1">
    <location>
        <begin position="20"/>
        <end position="40"/>
    </location>
</feature>
<proteinExistence type="predicted"/>
<evidence type="ECO:0000256" key="1">
    <source>
        <dbReference type="SAM" id="Phobius"/>
    </source>
</evidence>
<protein>
    <recommendedName>
        <fullName evidence="4">DUF3429 domain-containing protein</fullName>
    </recommendedName>
</protein>
<keyword evidence="1" id="KW-0472">Membrane</keyword>
<dbReference type="PANTHER" id="PTHR15887">
    <property type="entry name" value="TRANSMEMBRANE PROTEIN 69"/>
    <property type="match status" value="1"/>
</dbReference>
<organism evidence="2 3">
    <name type="scientific">Methylocystis echinoides</name>
    <dbReference type="NCBI Taxonomy" id="29468"/>
    <lineage>
        <taxon>Bacteria</taxon>
        <taxon>Pseudomonadati</taxon>
        <taxon>Pseudomonadota</taxon>
        <taxon>Alphaproteobacteria</taxon>
        <taxon>Hyphomicrobiales</taxon>
        <taxon>Methylocystaceae</taxon>
        <taxon>Methylocystis</taxon>
    </lineage>
</organism>
<dbReference type="Pfam" id="PF11911">
    <property type="entry name" value="DUF3429"/>
    <property type="match status" value="1"/>
</dbReference>
<feature type="transmembrane region" description="Helical" evidence="1">
    <location>
        <begin position="91"/>
        <end position="117"/>
    </location>
</feature>
<dbReference type="PANTHER" id="PTHR15887:SF1">
    <property type="entry name" value="TRANSMEMBRANE PROTEIN 69"/>
    <property type="match status" value="1"/>
</dbReference>
<keyword evidence="1" id="KW-0812">Transmembrane</keyword>
<reference evidence="2" key="1">
    <citation type="journal article" date="2023" name="Int. J. Syst. Evol. Microbiol.">
        <title>Methylocystis iwaonis sp. nov., a type II methane-oxidizing bacterium from surface soil of a rice paddy field in Japan, and emended description of the genus Methylocystis (ex Whittenbury et al. 1970) Bowman et al. 1993.</title>
        <authorList>
            <person name="Kaise H."/>
            <person name="Sawadogo J.B."/>
            <person name="Alam M.S."/>
            <person name="Ueno C."/>
            <person name="Dianou D."/>
            <person name="Shinjo R."/>
            <person name="Asakawa S."/>
        </authorList>
    </citation>
    <scope>NUCLEOTIDE SEQUENCE</scope>
    <source>
        <strain evidence="2">LMG27198</strain>
    </source>
</reference>
<dbReference type="InterPro" id="IPR021836">
    <property type="entry name" value="DUF3429"/>
</dbReference>
<feature type="transmembrane region" description="Helical" evidence="1">
    <location>
        <begin position="52"/>
        <end position="71"/>
    </location>
</feature>
<evidence type="ECO:0008006" key="4">
    <source>
        <dbReference type="Google" id="ProtNLM"/>
    </source>
</evidence>
<comment type="caution">
    <text evidence="2">The sequence shown here is derived from an EMBL/GenBank/DDBJ whole genome shotgun (WGS) entry which is preliminary data.</text>
</comment>
<dbReference type="RefSeq" id="WP_281804339.1">
    <property type="nucleotide sequence ID" value="NZ_BSEC01000001.1"/>
</dbReference>
<dbReference type="EMBL" id="BSEC01000001">
    <property type="protein sequence ID" value="GLI94340.1"/>
    <property type="molecule type" value="Genomic_DNA"/>
</dbReference>
<keyword evidence="3" id="KW-1185">Reference proteome</keyword>
<evidence type="ECO:0000313" key="3">
    <source>
        <dbReference type="Proteomes" id="UP001144323"/>
    </source>
</evidence>